<dbReference type="EMBL" id="FQTU01000007">
    <property type="protein sequence ID" value="SHE83020.1"/>
    <property type="molecule type" value="Genomic_DNA"/>
</dbReference>
<reference evidence="2 3" key="1">
    <citation type="submission" date="2016-11" db="EMBL/GenBank/DDBJ databases">
        <authorList>
            <person name="Jaros S."/>
            <person name="Januszkiewicz K."/>
            <person name="Wedrychowicz H."/>
        </authorList>
    </citation>
    <scope>NUCLEOTIDE SEQUENCE [LARGE SCALE GENOMIC DNA]</scope>
    <source>
        <strain evidence="2 3">DSM 14828</strain>
    </source>
</reference>
<name>A0A1M4WPC8_9FIRM</name>
<evidence type="ECO:0000313" key="2">
    <source>
        <dbReference type="EMBL" id="SHE83020.1"/>
    </source>
</evidence>
<accession>A0A1M4WPC8</accession>
<proteinExistence type="predicted"/>
<dbReference type="Gene3D" id="3.40.50.2000">
    <property type="entry name" value="Glycogen Phosphorylase B"/>
    <property type="match status" value="1"/>
</dbReference>
<keyword evidence="2" id="KW-0808">Transferase</keyword>
<dbReference type="Proteomes" id="UP000184251">
    <property type="component" value="Unassembled WGS sequence"/>
</dbReference>
<organism evidence="2 3">
    <name type="scientific">Alkalibacter saccharofermentans DSM 14828</name>
    <dbReference type="NCBI Taxonomy" id="1120975"/>
    <lineage>
        <taxon>Bacteria</taxon>
        <taxon>Bacillati</taxon>
        <taxon>Bacillota</taxon>
        <taxon>Clostridia</taxon>
        <taxon>Eubacteriales</taxon>
        <taxon>Eubacteriaceae</taxon>
        <taxon>Alkalibacter</taxon>
    </lineage>
</organism>
<keyword evidence="3" id="KW-1185">Reference proteome</keyword>
<dbReference type="SUPFAM" id="SSF53756">
    <property type="entry name" value="UDP-Glycosyltransferase/glycogen phosphorylase"/>
    <property type="match status" value="1"/>
</dbReference>
<protein>
    <submittedName>
        <fullName evidence="2">Glycosyltransferase involved in cell wall bisynthesis</fullName>
    </submittedName>
</protein>
<dbReference type="OrthoDB" id="9811902at2"/>
<gene>
    <name evidence="2" type="ORF">SAMN02746064_01305</name>
</gene>
<dbReference type="GO" id="GO:0016757">
    <property type="term" value="F:glycosyltransferase activity"/>
    <property type="evidence" value="ECO:0007669"/>
    <property type="project" value="InterPro"/>
</dbReference>
<dbReference type="Pfam" id="PF00534">
    <property type="entry name" value="Glycos_transf_1"/>
    <property type="match status" value="1"/>
</dbReference>
<dbReference type="AlphaFoldDB" id="A0A1M4WPC8"/>
<dbReference type="RefSeq" id="WP_073270322.1">
    <property type="nucleotide sequence ID" value="NZ_FQTU01000007.1"/>
</dbReference>
<sequence>MKRAVIVNCFETYEERIDLVYEFLVKNDMDVTVVQSNFKHINKIVRKDHKKGYVFIETEPYYKNLSIQRLRSHYIFAKDAFKIVEKIKPELLYVVVPPNSSAKFAGQYKLKNKKIKLIFDIIDLWPETMPFGKIKKLPPIIFWGALRDKYLRYADLIVTECDLYQKVLNKVIIGMRTQTIYLAKKATDVESKIKTDDDEIHLAYLGSINNIIDITKILKIIKSINKVKPVTLHIIGDGEKRQELLMQVKLIGARVEYYGKIYNPQEKQDVFDRCHFGLNIMKDSVCVGLTMKSIDYLQAGLPIINNISFDTCTLVQRHSIGYNIDNNNLDDVVALINKLSKEDLAAMRHRAKKVYEDYFSEVSFYKSMRKGLELIEN</sequence>
<feature type="domain" description="Glycosyl transferase family 1" evidence="1">
    <location>
        <begin position="192"/>
        <end position="352"/>
    </location>
</feature>
<dbReference type="STRING" id="1120975.SAMN02746064_01305"/>
<dbReference type="InterPro" id="IPR001296">
    <property type="entry name" value="Glyco_trans_1"/>
</dbReference>
<evidence type="ECO:0000313" key="3">
    <source>
        <dbReference type="Proteomes" id="UP000184251"/>
    </source>
</evidence>
<evidence type="ECO:0000259" key="1">
    <source>
        <dbReference type="Pfam" id="PF00534"/>
    </source>
</evidence>